<name>A0A8D8LWN1_9HEMI</name>
<keyword evidence="1" id="KW-0472">Membrane</keyword>
<dbReference type="EMBL" id="HBUF01024944">
    <property type="protein sequence ID" value="CAG6612601.1"/>
    <property type="molecule type" value="Transcribed_RNA"/>
</dbReference>
<evidence type="ECO:0000256" key="1">
    <source>
        <dbReference type="SAM" id="Phobius"/>
    </source>
</evidence>
<reference evidence="2" key="1">
    <citation type="submission" date="2021-05" db="EMBL/GenBank/DDBJ databases">
        <authorList>
            <person name="Alioto T."/>
            <person name="Alioto T."/>
            <person name="Gomez Garrido J."/>
        </authorList>
    </citation>
    <scope>NUCLEOTIDE SEQUENCE</scope>
</reference>
<accession>A0A8D8LWN1</accession>
<organism evidence="2">
    <name type="scientific">Cacopsylla melanoneura</name>
    <dbReference type="NCBI Taxonomy" id="428564"/>
    <lineage>
        <taxon>Eukaryota</taxon>
        <taxon>Metazoa</taxon>
        <taxon>Ecdysozoa</taxon>
        <taxon>Arthropoda</taxon>
        <taxon>Hexapoda</taxon>
        <taxon>Insecta</taxon>
        <taxon>Pterygota</taxon>
        <taxon>Neoptera</taxon>
        <taxon>Paraneoptera</taxon>
        <taxon>Hemiptera</taxon>
        <taxon>Sternorrhyncha</taxon>
        <taxon>Psylloidea</taxon>
        <taxon>Psyllidae</taxon>
        <taxon>Psyllinae</taxon>
        <taxon>Cacopsylla</taxon>
    </lineage>
</organism>
<feature type="transmembrane region" description="Helical" evidence="1">
    <location>
        <begin position="47"/>
        <end position="66"/>
    </location>
</feature>
<keyword evidence="1" id="KW-1133">Transmembrane helix</keyword>
<proteinExistence type="predicted"/>
<evidence type="ECO:0000313" key="2">
    <source>
        <dbReference type="EMBL" id="CAG6612601.1"/>
    </source>
</evidence>
<keyword evidence="1" id="KW-0812">Transmembrane</keyword>
<sequence>MGLTARSLKNQSQLQFVVSQQRKVANKRKLYLPNLNVRTCLPPDLPIFYLYLITIFINTYHLIKILNTRFFRKKRRQKCKVFFSLVVNWQNFNSYPCDM</sequence>
<protein>
    <submittedName>
        <fullName evidence="2">Uncharacterized protein</fullName>
    </submittedName>
</protein>
<dbReference type="AlphaFoldDB" id="A0A8D8LWN1"/>